<dbReference type="Gene3D" id="1.10.3230.30">
    <property type="entry name" value="Phage gp6-like head-tail connector protein"/>
    <property type="match status" value="1"/>
</dbReference>
<dbReference type="Proteomes" id="UP000019197">
    <property type="component" value="Unassembled WGS sequence"/>
</dbReference>
<evidence type="ECO:0000313" key="2">
    <source>
        <dbReference type="Proteomes" id="UP000019197"/>
    </source>
</evidence>
<evidence type="ECO:0008006" key="3">
    <source>
        <dbReference type="Google" id="ProtNLM"/>
    </source>
</evidence>
<proteinExistence type="predicted"/>
<reference evidence="1 2" key="1">
    <citation type="submission" date="2013-11" db="EMBL/GenBank/DDBJ databases">
        <title>Draft genome sequence and annotation of the entomopathogenic bacterium, Xenorhabdus cabanillasi strain JM26.</title>
        <authorList>
            <person name="Gualtieri M."/>
            <person name="Ogier J.C."/>
            <person name="Pages S."/>
            <person name="Givaudan A."/>
            <person name="Gaudriault S."/>
        </authorList>
    </citation>
    <scope>NUCLEOTIDE SEQUENCE [LARGE SCALE GENOMIC DNA]</scope>
    <source>
        <strain evidence="1 2">JM26</strain>
    </source>
</reference>
<evidence type="ECO:0000313" key="1">
    <source>
        <dbReference type="EMBL" id="CDL81756.1"/>
    </source>
</evidence>
<dbReference type="Pfam" id="PF05135">
    <property type="entry name" value="Phage_connect_1"/>
    <property type="match status" value="1"/>
</dbReference>
<dbReference type="AlphaFoldDB" id="W1IVV4"/>
<dbReference type="InterPro" id="IPR021146">
    <property type="entry name" value="Phage_gp6-like_head-tail"/>
</dbReference>
<accession>W1IVV4</accession>
<sequence length="128" mass="14456">MLTEGTPPRHAVFFCACDRRRSQVTGGDMPFPTPEQLRQQCRIDSDNPAEDDLLGTYSRAAIKRAENYLNRRLYEAAVPDSDPDGLLASEDVTLALMLAVGYWYENREAQSLPSGFKALLEPYRYIPL</sequence>
<organism evidence="1 2">
    <name type="scientific">Xenorhabdus cabanillasii JM26</name>
    <dbReference type="NCBI Taxonomy" id="1427517"/>
    <lineage>
        <taxon>Bacteria</taxon>
        <taxon>Pseudomonadati</taxon>
        <taxon>Pseudomonadota</taxon>
        <taxon>Gammaproteobacteria</taxon>
        <taxon>Enterobacterales</taxon>
        <taxon>Morganellaceae</taxon>
        <taxon>Xenorhabdus</taxon>
    </lineage>
</organism>
<name>W1IVV4_9GAMM</name>
<protein>
    <recommendedName>
        <fullName evidence="3">Sb8</fullName>
    </recommendedName>
</protein>
<dbReference type="EMBL" id="CBXE010000069">
    <property type="protein sequence ID" value="CDL81756.1"/>
    <property type="molecule type" value="Genomic_DNA"/>
</dbReference>
<dbReference type="CDD" id="cd08054">
    <property type="entry name" value="gp6"/>
    <property type="match status" value="1"/>
</dbReference>
<dbReference type="NCBIfam" id="TIGR01560">
    <property type="entry name" value="put_DNA_pack"/>
    <property type="match status" value="1"/>
</dbReference>
<dbReference type="InterPro" id="IPR006450">
    <property type="entry name" value="Phage_HK97_gp6-like"/>
</dbReference>
<gene>
    <name evidence="1" type="ORF">XCR1_1600013</name>
</gene>
<comment type="caution">
    <text evidence="1">The sequence shown here is derived from an EMBL/GenBank/DDBJ whole genome shotgun (WGS) entry which is preliminary data.</text>
</comment>